<organism evidence="1">
    <name type="scientific">marine metagenome</name>
    <dbReference type="NCBI Taxonomy" id="408172"/>
    <lineage>
        <taxon>unclassified sequences</taxon>
        <taxon>metagenomes</taxon>
        <taxon>ecological metagenomes</taxon>
    </lineage>
</organism>
<name>A0A381ZM01_9ZZZZ</name>
<evidence type="ECO:0000313" key="1">
    <source>
        <dbReference type="EMBL" id="SVA90280.1"/>
    </source>
</evidence>
<accession>A0A381ZM01</accession>
<gene>
    <name evidence="1" type="ORF">METZ01_LOCUS143134</name>
</gene>
<reference evidence="1" key="1">
    <citation type="submission" date="2018-05" db="EMBL/GenBank/DDBJ databases">
        <authorList>
            <person name="Lanie J.A."/>
            <person name="Ng W.-L."/>
            <person name="Kazmierczak K.M."/>
            <person name="Andrzejewski T.M."/>
            <person name="Davidsen T.M."/>
            <person name="Wayne K.J."/>
            <person name="Tettelin H."/>
            <person name="Glass J.I."/>
            <person name="Rusch D."/>
            <person name="Podicherti R."/>
            <person name="Tsui H.-C.T."/>
            <person name="Winkler M.E."/>
        </authorList>
    </citation>
    <scope>NUCLEOTIDE SEQUENCE</scope>
</reference>
<protein>
    <submittedName>
        <fullName evidence="1">Uncharacterized protein</fullName>
    </submittedName>
</protein>
<proteinExistence type="predicted"/>
<sequence length="76" mass="8690">MELYEEAGSIYRKGIDKLFGKICKSITNRPIGKSSSPVEHSTDERFWRKTSIEVFIELVQFNGIDEILFPDGSFTS</sequence>
<dbReference type="AlphaFoldDB" id="A0A381ZM01"/>
<dbReference type="EMBL" id="UINC01021849">
    <property type="protein sequence ID" value="SVA90280.1"/>
    <property type="molecule type" value="Genomic_DNA"/>
</dbReference>